<evidence type="ECO:0000256" key="1">
    <source>
        <dbReference type="SAM" id="MobiDB-lite"/>
    </source>
</evidence>
<evidence type="ECO:0000259" key="2">
    <source>
        <dbReference type="Pfam" id="PF01579"/>
    </source>
</evidence>
<feature type="domain" description="T20D4.11-like" evidence="2">
    <location>
        <begin position="285"/>
        <end position="433"/>
    </location>
</feature>
<name>A0A158QBB1_ENTVE</name>
<proteinExistence type="predicted"/>
<evidence type="ECO:0000313" key="4">
    <source>
        <dbReference type="Proteomes" id="UP000274131"/>
    </source>
</evidence>
<accession>A0A158QBB1</accession>
<dbReference type="AlphaFoldDB" id="A0A158QBB1"/>
<keyword evidence="4" id="KW-1185">Reference proteome</keyword>
<reference evidence="5" key="1">
    <citation type="submission" date="2016-04" db="UniProtKB">
        <authorList>
            <consortium name="WormBaseParasite"/>
        </authorList>
    </citation>
    <scope>IDENTIFICATION</scope>
</reference>
<feature type="compositionally biased region" description="Polar residues" evidence="1">
    <location>
        <begin position="937"/>
        <end position="973"/>
    </location>
</feature>
<dbReference type="PANTHER" id="PTHR37431:SF5">
    <property type="entry name" value="PROTEIN CBG06905"/>
    <property type="match status" value="1"/>
</dbReference>
<sequence length="1114" mass="121697">MQFNTNIECVKDAVEKGCSTDTAAVLGSVQDAINDEIISQECFMLQIDNTSTSDGDFSLNPLYPKCTTQQENIALSCLVQLTELNKYMVQFQSLNFLLEISNSNSSLMNLICNLYDNYTECLDVNVFTTSDNTRCSFNSPLNTLARIGLSPLCDNNTRELLNKNHDCIKEIESNAAKCQMWLGELGNSVNMMLQGVHGEALLCKSFYSIRNAFDCAEELVSEKCSQEAGADLLQLREQITVYGIEEGCPAEQPQNLNEIIEKQLSTMKRPPIAAPTAHSLPKVVCDPEEQKKFQACVQTMTNFQPHPLAVIKQPKLIDDACAQFRQFKLCQANISCRPLWSVGMSAMFEYACGQGYNNYIQVRQCVRKVTTREDVRECVTAFSRGEPQYACLSSNTLLACAQPIIAEKCGAAAGDFVKNYVSTFATAIDPACKIGGKLTGAGIQTHNCTAEEDSLIQHCAAPLNELSLRLDELFAGGLQSFLSNVKNLAPVFAQGCNLTMEFRHCARPVLGSNTACVVSSCMIRAGDGICSQSDTAAAIDENLNCVFKQAADQEFAKCIRSTISTLKVFTLETLRTVLPQFVNCVEHIVVERCGQTPLNVLRAISSTDYCPIALENTINFACPAELQEKHSTCTTDFFNKYVMVPVSILNGEYDVDKVYFKERAMMAMLTFACVKKEVFKKHSACLATVASSTVGAKCFEPYFNNPGVPHCSAMTRTIDCTAPLVLEKCGTDGLQFSVEAMNAFSQQVGPCLIRIKPSVTKNECSETDLIEYLQCEAVTDPYSFTPIAYLKNASQWDEFCAATVNYTRCAANMSCKLEPLTSGTTTFYKALCGDESSVLKAPSFAPCLSRYIATEEGQKCLKPFGAVDLFTKEGPAALCSSVESALSCAAATIHQQCGILALQHVYNTHVAWTQAFNKSCTLTKPYSLEVVSTVPNRETTGNVHETATGMVTDTSTKPPLPSKNTEVSTTKPELSTEDKTQLGMTETTGHQTTTPASKETAGEAVPEPEPVPQPTPEPEPKPELQPTEPKSEAEPTPEPQAEPEPEPEPTSATQKPIEAENPVLGHEQEHHDEDADATVDAEAEPESTTTISLSDIRTRGNANLLLTIIPAMYF</sequence>
<feature type="compositionally biased region" description="Pro residues" evidence="1">
    <location>
        <begin position="1007"/>
        <end position="1017"/>
    </location>
</feature>
<feature type="compositionally biased region" description="Low complexity" evidence="1">
    <location>
        <begin position="985"/>
        <end position="994"/>
    </location>
</feature>
<organism evidence="5">
    <name type="scientific">Enterobius vermicularis</name>
    <name type="common">Human pinworm</name>
    <dbReference type="NCBI Taxonomy" id="51028"/>
    <lineage>
        <taxon>Eukaryota</taxon>
        <taxon>Metazoa</taxon>
        <taxon>Ecdysozoa</taxon>
        <taxon>Nematoda</taxon>
        <taxon>Chromadorea</taxon>
        <taxon>Rhabditida</taxon>
        <taxon>Spirurina</taxon>
        <taxon>Oxyuridomorpha</taxon>
        <taxon>Oxyuroidea</taxon>
        <taxon>Oxyuridae</taxon>
        <taxon>Enterobius</taxon>
    </lineage>
</organism>
<dbReference type="PANTHER" id="PTHR37431">
    <property type="entry name" value="PROTEIN CBG06927"/>
    <property type="match status" value="1"/>
</dbReference>
<dbReference type="WBParaSite" id="EVEC_0000892401-mRNA-1">
    <property type="protein sequence ID" value="EVEC_0000892401-mRNA-1"/>
    <property type="gene ID" value="EVEC_0000892401"/>
</dbReference>
<feature type="compositionally biased region" description="Acidic residues" evidence="1">
    <location>
        <begin position="1074"/>
        <end position="1085"/>
    </location>
</feature>
<gene>
    <name evidence="3" type="ORF">EVEC_LOCUS8374</name>
</gene>
<dbReference type="EMBL" id="UXUI01009393">
    <property type="protein sequence ID" value="VDD93623.1"/>
    <property type="molecule type" value="Genomic_DNA"/>
</dbReference>
<evidence type="ECO:0000313" key="3">
    <source>
        <dbReference type="EMBL" id="VDD93623.1"/>
    </source>
</evidence>
<evidence type="ECO:0000313" key="5">
    <source>
        <dbReference type="WBParaSite" id="EVEC_0000892401-mRNA-1"/>
    </source>
</evidence>
<dbReference type="STRING" id="51028.A0A158QBB1"/>
<dbReference type="Pfam" id="PF01579">
    <property type="entry name" value="DUF19"/>
    <property type="match status" value="1"/>
</dbReference>
<protein>
    <submittedName>
        <fullName evidence="5">DUF19 domain-containing protein</fullName>
    </submittedName>
</protein>
<reference evidence="3 4" key="2">
    <citation type="submission" date="2018-10" db="EMBL/GenBank/DDBJ databases">
        <authorList>
            <consortium name="Pathogen Informatics"/>
        </authorList>
    </citation>
    <scope>NUCLEOTIDE SEQUENCE [LARGE SCALE GENOMIC DNA]</scope>
</reference>
<feature type="region of interest" description="Disordered" evidence="1">
    <location>
        <begin position="937"/>
        <end position="1092"/>
    </location>
</feature>
<dbReference type="InterPro" id="IPR002542">
    <property type="entry name" value="T20D4.11-like_dom"/>
</dbReference>
<dbReference type="Proteomes" id="UP000274131">
    <property type="component" value="Unassembled WGS sequence"/>
</dbReference>
<dbReference type="OrthoDB" id="9991628at2759"/>